<name>A0A238JS85_9RHOB</name>
<organism evidence="3 4">
    <name type="scientific">Actibacterium lipolyticum</name>
    <dbReference type="NCBI Taxonomy" id="1524263"/>
    <lineage>
        <taxon>Bacteria</taxon>
        <taxon>Pseudomonadati</taxon>
        <taxon>Pseudomonadota</taxon>
        <taxon>Alphaproteobacteria</taxon>
        <taxon>Rhodobacterales</taxon>
        <taxon>Roseobacteraceae</taxon>
        <taxon>Actibacterium</taxon>
    </lineage>
</organism>
<dbReference type="OrthoDB" id="9803476at2"/>
<dbReference type="Pfam" id="PF08327">
    <property type="entry name" value="AHSA1"/>
    <property type="match status" value="1"/>
</dbReference>
<dbReference type="AlphaFoldDB" id="A0A238JS85"/>
<keyword evidence="4" id="KW-1185">Reference proteome</keyword>
<reference evidence="4" key="1">
    <citation type="submission" date="2017-05" db="EMBL/GenBank/DDBJ databases">
        <authorList>
            <person name="Rodrigo-Torres L."/>
            <person name="Arahal R. D."/>
            <person name="Lucena T."/>
        </authorList>
    </citation>
    <scope>NUCLEOTIDE SEQUENCE [LARGE SCALE GENOMIC DNA]</scope>
    <source>
        <strain evidence="4">CECT 8621</strain>
    </source>
</reference>
<protein>
    <recommendedName>
        <fullName evidence="2">Activator of Hsp90 ATPase homologue 1/2-like C-terminal domain-containing protein</fullName>
    </recommendedName>
</protein>
<evidence type="ECO:0000256" key="1">
    <source>
        <dbReference type="ARBA" id="ARBA00006817"/>
    </source>
</evidence>
<dbReference type="Proteomes" id="UP000202922">
    <property type="component" value="Unassembled WGS sequence"/>
</dbReference>
<sequence>MTDTVIEKTVFLAANKPDVWAFLTDAKKLGQWFHPAQADLAEGEDYLLTSQKDGDRMCWGTVEKADPHDYLRWSFTVGPMQGSMSTVEWRLEDVPGGTRLSLTHSGLPQGSEGFGLVIALDKGWHGFLLNLHNLHG</sequence>
<evidence type="ECO:0000259" key="2">
    <source>
        <dbReference type="Pfam" id="PF08327"/>
    </source>
</evidence>
<dbReference type="InterPro" id="IPR013538">
    <property type="entry name" value="ASHA1/2-like_C"/>
</dbReference>
<dbReference type="Gene3D" id="3.30.530.20">
    <property type="match status" value="1"/>
</dbReference>
<dbReference type="InterPro" id="IPR023393">
    <property type="entry name" value="START-like_dom_sf"/>
</dbReference>
<comment type="similarity">
    <text evidence="1">Belongs to the AHA1 family.</text>
</comment>
<dbReference type="CDD" id="cd07814">
    <property type="entry name" value="SRPBCC_CalC_Aha1-like"/>
    <property type="match status" value="1"/>
</dbReference>
<dbReference type="RefSeq" id="WP_093966207.1">
    <property type="nucleotide sequence ID" value="NZ_FXYE01000001.1"/>
</dbReference>
<evidence type="ECO:0000313" key="3">
    <source>
        <dbReference type="EMBL" id="SMX33510.1"/>
    </source>
</evidence>
<accession>A0A238JS85</accession>
<feature type="domain" description="Activator of Hsp90 ATPase homologue 1/2-like C-terminal" evidence="2">
    <location>
        <begin position="18"/>
        <end position="132"/>
    </location>
</feature>
<evidence type="ECO:0000313" key="4">
    <source>
        <dbReference type="Proteomes" id="UP000202922"/>
    </source>
</evidence>
<dbReference type="EMBL" id="FXYE01000001">
    <property type="protein sequence ID" value="SMX33510.1"/>
    <property type="molecule type" value="Genomic_DNA"/>
</dbReference>
<proteinExistence type="inferred from homology"/>
<dbReference type="SUPFAM" id="SSF55961">
    <property type="entry name" value="Bet v1-like"/>
    <property type="match status" value="1"/>
</dbReference>
<gene>
    <name evidence="3" type="ORF">COL8621_01038</name>
</gene>